<reference evidence="2" key="3">
    <citation type="submission" date="2015-04" db="UniProtKB">
        <authorList>
            <consortium name="EnsemblPlants"/>
        </authorList>
    </citation>
    <scope>IDENTIFICATION</scope>
</reference>
<reference evidence="3" key="2">
    <citation type="submission" date="2013-12" db="EMBL/GenBank/DDBJ databases">
        <authorList>
            <person name="Yu Y."/>
            <person name="Lee S."/>
            <person name="de Baynast K."/>
            <person name="Wissotski M."/>
            <person name="Liu L."/>
            <person name="Talag J."/>
            <person name="Goicoechea J."/>
            <person name="Angelova A."/>
            <person name="Jetty R."/>
            <person name="Kudrna D."/>
            <person name="Golser W."/>
            <person name="Rivera L."/>
            <person name="Zhang J."/>
            <person name="Wing R."/>
        </authorList>
    </citation>
    <scope>NUCLEOTIDE SEQUENCE</scope>
</reference>
<evidence type="ECO:0000313" key="3">
    <source>
        <dbReference type="Proteomes" id="UP000032180"/>
    </source>
</evidence>
<dbReference type="Gramene" id="LPERR11G13160.1">
    <property type="protein sequence ID" value="LPERR11G13160.1"/>
    <property type="gene ID" value="LPERR11G13160"/>
</dbReference>
<dbReference type="Proteomes" id="UP000032180">
    <property type="component" value="Chromosome 11"/>
</dbReference>
<dbReference type="STRING" id="77586.A0A0D9XT04"/>
<name>A0A0D9XT04_9ORYZ</name>
<keyword evidence="1" id="KW-1133">Transmembrane helix</keyword>
<keyword evidence="1" id="KW-0812">Transmembrane</keyword>
<organism evidence="2 3">
    <name type="scientific">Leersia perrieri</name>
    <dbReference type="NCBI Taxonomy" id="77586"/>
    <lineage>
        <taxon>Eukaryota</taxon>
        <taxon>Viridiplantae</taxon>
        <taxon>Streptophyta</taxon>
        <taxon>Embryophyta</taxon>
        <taxon>Tracheophyta</taxon>
        <taxon>Spermatophyta</taxon>
        <taxon>Magnoliopsida</taxon>
        <taxon>Liliopsida</taxon>
        <taxon>Poales</taxon>
        <taxon>Poaceae</taxon>
        <taxon>BOP clade</taxon>
        <taxon>Oryzoideae</taxon>
        <taxon>Oryzeae</taxon>
        <taxon>Oryzinae</taxon>
        <taxon>Leersia</taxon>
    </lineage>
</organism>
<sequence length="164" mass="17087">MASSMAMIRIAIPAIPSSSGYCARARGRVAAAGMRVRCSGGGGGGSEGKGDGEEGPESLVAAAEFERAAAAADGQRARSMALNSEGLEGLVPRAKLLLSLGSTFFLGFAPLILISVSLFAVLYVYFGPSFVHDASKTEVSPPPYIDPYELLEDERLSRPSPDVF</sequence>
<dbReference type="PANTHER" id="PTHR35699">
    <property type="entry name" value="F2J10.10 PROTEIN"/>
    <property type="match status" value="1"/>
</dbReference>
<reference evidence="2 3" key="1">
    <citation type="submission" date="2012-08" db="EMBL/GenBank/DDBJ databases">
        <title>Oryza genome evolution.</title>
        <authorList>
            <person name="Wing R.A."/>
        </authorList>
    </citation>
    <scope>NUCLEOTIDE SEQUENCE</scope>
</reference>
<dbReference type="EnsemblPlants" id="LPERR11G13160.1">
    <property type="protein sequence ID" value="LPERR11G13160.1"/>
    <property type="gene ID" value="LPERR11G13160"/>
</dbReference>
<evidence type="ECO:0008006" key="4">
    <source>
        <dbReference type="Google" id="ProtNLM"/>
    </source>
</evidence>
<evidence type="ECO:0000256" key="1">
    <source>
        <dbReference type="SAM" id="Phobius"/>
    </source>
</evidence>
<protein>
    <recommendedName>
        <fullName evidence="4">Tubulin alpha chain</fullName>
    </recommendedName>
</protein>
<dbReference type="eggNOG" id="ENOG502RXQI">
    <property type="taxonomic scope" value="Eukaryota"/>
</dbReference>
<proteinExistence type="predicted"/>
<accession>A0A0D9XT04</accession>
<evidence type="ECO:0000313" key="2">
    <source>
        <dbReference type="EnsemblPlants" id="LPERR11G13160.1"/>
    </source>
</evidence>
<keyword evidence="1" id="KW-0472">Membrane</keyword>
<feature type="transmembrane region" description="Helical" evidence="1">
    <location>
        <begin position="103"/>
        <end position="126"/>
    </location>
</feature>
<dbReference type="PANTHER" id="PTHR35699:SF1">
    <property type="entry name" value="F2J10.10 PROTEIN"/>
    <property type="match status" value="1"/>
</dbReference>
<dbReference type="AlphaFoldDB" id="A0A0D9XT04"/>
<dbReference type="HOGENOM" id="CLU_110918_1_0_1"/>
<keyword evidence="3" id="KW-1185">Reference proteome</keyword>